<dbReference type="EMBL" id="VIEB01000248">
    <property type="protein sequence ID" value="TQD98756.1"/>
    <property type="molecule type" value="Genomic_DNA"/>
</dbReference>
<sequence>MIEELHEEMGAQGASPAEKLHKYQEIMDNLIKPKDRPSPEKFLSEHHDTDYFDEEKKKSYWVDEDGKNCFMLYARGLTIIWSGDRRYWRWYPLKVTSDASVEVAELLDVCWLDVNGTFDTKYLTPNTVYEVSFVIRLKDPNYGWEDNVNFSLTLPQNVKKACTQDLRKLPRGSWSIIRVGEFTPSGQSGSMNFTLRQTVAKWKKGLVILGVDISPKL</sequence>
<comment type="caution">
    <text evidence="1">The sequence shown here is derived from an EMBL/GenBank/DDBJ whole genome shotgun (WGS) entry which is preliminary data.</text>
</comment>
<dbReference type="STRING" id="106549.A0A540MIX9"/>
<gene>
    <name evidence="1" type="ORF">C1H46_015665</name>
</gene>
<proteinExistence type="predicted"/>
<dbReference type="PANTHER" id="PTHR48478:SF1">
    <property type="entry name" value="LECTIN-LIKE"/>
    <property type="match status" value="1"/>
</dbReference>
<dbReference type="InterPro" id="IPR052147">
    <property type="entry name" value="PP2-like/Lectin"/>
</dbReference>
<name>A0A540MIX9_MALBA</name>
<reference evidence="1 2" key="1">
    <citation type="journal article" date="2019" name="G3 (Bethesda)">
        <title>Sequencing of a Wild Apple (Malus baccata) Genome Unravels the Differences Between Cultivated and Wild Apple Species Regarding Disease Resistance and Cold Tolerance.</title>
        <authorList>
            <person name="Chen X."/>
        </authorList>
    </citation>
    <scope>NUCLEOTIDE SEQUENCE [LARGE SCALE GENOMIC DNA]</scope>
    <source>
        <strain evidence="2">cv. Shandingzi</strain>
        <tissue evidence="1">Leaves</tissue>
    </source>
</reference>
<dbReference type="GO" id="GO:0030246">
    <property type="term" value="F:carbohydrate binding"/>
    <property type="evidence" value="ECO:0007669"/>
    <property type="project" value="InterPro"/>
</dbReference>
<dbReference type="Pfam" id="PF14299">
    <property type="entry name" value="PP2"/>
    <property type="match status" value="1"/>
</dbReference>
<protein>
    <submittedName>
        <fullName evidence="1">Uncharacterized protein</fullName>
    </submittedName>
</protein>
<evidence type="ECO:0000313" key="2">
    <source>
        <dbReference type="Proteomes" id="UP000315295"/>
    </source>
</evidence>
<accession>A0A540MIX9</accession>
<evidence type="ECO:0000313" key="1">
    <source>
        <dbReference type="EMBL" id="TQD98756.1"/>
    </source>
</evidence>
<dbReference type="PANTHER" id="PTHR48478">
    <property type="entry name" value="LECTIN-LIKE"/>
    <property type="match status" value="1"/>
</dbReference>
<dbReference type="AlphaFoldDB" id="A0A540MIX9"/>
<dbReference type="Proteomes" id="UP000315295">
    <property type="component" value="Unassembled WGS sequence"/>
</dbReference>
<dbReference type="InterPro" id="IPR025886">
    <property type="entry name" value="PP2-like"/>
</dbReference>
<organism evidence="1 2">
    <name type="scientific">Malus baccata</name>
    <name type="common">Siberian crab apple</name>
    <name type="synonym">Pyrus baccata</name>
    <dbReference type="NCBI Taxonomy" id="106549"/>
    <lineage>
        <taxon>Eukaryota</taxon>
        <taxon>Viridiplantae</taxon>
        <taxon>Streptophyta</taxon>
        <taxon>Embryophyta</taxon>
        <taxon>Tracheophyta</taxon>
        <taxon>Spermatophyta</taxon>
        <taxon>Magnoliopsida</taxon>
        <taxon>eudicotyledons</taxon>
        <taxon>Gunneridae</taxon>
        <taxon>Pentapetalae</taxon>
        <taxon>rosids</taxon>
        <taxon>fabids</taxon>
        <taxon>Rosales</taxon>
        <taxon>Rosaceae</taxon>
        <taxon>Amygdaloideae</taxon>
        <taxon>Maleae</taxon>
        <taxon>Malus</taxon>
    </lineage>
</organism>
<keyword evidence="2" id="KW-1185">Reference proteome</keyword>